<keyword evidence="2" id="KW-1185">Reference proteome</keyword>
<dbReference type="Proteomes" id="UP001497680">
    <property type="component" value="Unassembled WGS sequence"/>
</dbReference>
<proteinExistence type="predicted"/>
<reference evidence="1 2" key="1">
    <citation type="journal article" date="2022" name="New Phytol.">
        <title>Ecological generalism drives hyperdiversity of secondary metabolite gene clusters in xylarialean endophytes.</title>
        <authorList>
            <person name="Franco M.E.E."/>
            <person name="Wisecaver J.H."/>
            <person name="Arnold A.E."/>
            <person name="Ju Y.M."/>
            <person name="Slot J.C."/>
            <person name="Ahrendt S."/>
            <person name="Moore L.P."/>
            <person name="Eastman K.E."/>
            <person name="Scott K."/>
            <person name="Konkel Z."/>
            <person name="Mondo S.J."/>
            <person name="Kuo A."/>
            <person name="Hayes R.D."/>
            <person name="Haridas S."/>
            <person name="Andreopoulos B."/>
            <person name="Riley R."/>
            <person name="LaButti K."/>
            <person name="Pangilinan J."/>
            <person name="Lipzen A."/>
            <person name="Amirebrahimi M."/>
            <person name="Yan J."/>
            <person name="Adam C."/>
            <person name="Keymanesh K."/>
            <person name="Ng V."/>
            <person name="Louie K."/>
            <person name="Northen T."/>
            <person name="Drula E."/>
            <person name="Henrissat B."/>
            <person name="Hsieh H.M."/>
            <person name="Youens-Clark K."/>
            <person name="Lutzoni F."/>
            <person name="Miadlikowska J."/>
            <person name="Eastwood D.C."/>
            <person name="Hamelin R.C."/>
            <person name="Grigoriev I.V."/>
            <person name="U'Ren J.M."/>
        </authorList>
    </citation>
    <scope>NUCLEOTIDE SEQUENCE [LARGE SCALE GENOMIC DNA]</scope>
    <source>
        <strain evidence="1 2">ER1909</strain>
    </source>
</reference>
<sequence>MASAFREDVSHYEHSDPSTSVHGGRGVDGEGERASDAPLRPSEDASSASHVQEKVPPVVPLTKRQKVRRHCGRFWWWYLIGLIIFLAIFLPILFLVIIPALVQKIINDQPMPISGGAFIVLSPDKLNVSITTTLNTPLPADIDPVTLFMYNKDTPTFSPFVNVTLPPLHVDGQTEIVISEQTVTITNETELITWFGEVFDQPTVKVSTRGDATVHLGKLHSSAHIEKTVEVNSLNKLSGFGIEHMQLLLPALDNGTNIQGTLNLPNLGALSLGIGNLSLNLLAGDVRLGLITVYDVYLPHGNNSKYFNGELFLDVLLQNFGTILTSQEDALNNGNIQIDATGNATVVNGEHIRYLEAILNNRRVSSTIPVTKLLGDLISSFTNGSDVSLPTLFDDIFGNSTFIEEVLTHWNTTGNSTTATKRSLPFARRGPGALSLLKLGMKMGTKWLSTI</sequence>
<organism evidence="1 2">
    <name type="scientific">Hypoxylon rubiginosum</name>
    <dbReference type="NCBI Taxonomy" id="110542"/>
    <lineage>
        <taxon>Eukaryota</taxon>
        <taxon>Fungi</taxon>
        <taxon>Dikarya</taxon>
        <taxon>Ascomycota</taxon>
        <taxon>Pezizomycotina</taxon>
        <taxon>Sordariomycetes</taxon>
        <taxon>Xylariomycetidae</taxon>
        <taxon>Xylariales</taxon>
        <taxon>Hypoxylaceae</taxon>
        <taxon>Hypoxylon</taxon>
    </lineage>
</organism>
<accession>A0ACC0CN06</accession>
<evidence type="ECO:0000313" key="1">
    <source>
        <dbReference type="EMBL" id="KAI6081853.1"/>
    </source>
</evidence>
<name>A0ACC0CN06_9PEZI</name>
<evidence type="ECO:0000313" key="2">
    <source>
        <dbReference type="Proteomes" id="UP001497680"/>
    </source>
</evidence>
<protein>
    <submittedName>
        <fullName evidence="1">Uncharacterized protein</fullName>
    </submittedName>
</protein>
<comment type="caution">
    <text evidence="1">The sequence shown here is derived from an EMBL/GenBank/DDBJ whole genome shotgun (WGS) entry which is preliminary data.</text>
</comment>
<dbReference type="EMBL" id="MU394384">
    <property type="protein sequence ID" value="KAI6081853.1"/>
    <property type="molecule type" value="Genomic_DNA"/>
</dbReference>
<gene>
    <name evidence="1" type="ORF">F4821DRAFT_248372</name>
</gene>